<sequence length="671" mass="75708">MLENEVGGGGGPSASVGGLEEDNRAKPTAASLRDQVTSILKDINYADKVIKDIITSFEELEETAKANATAAKKLALSFTRLNVDSMTADLVQDLYIKVGNVDTKYANSLTSVRDVIAPLRIITEKTIPQTLKLQTVATDARKTFEANTDKLRKKKRVKGSRVEQQQSKTKEKFDSYTTLFVFYGKQLLINIQDQVLQALIGYCKSKVTFAQESAKIMDEMQPKLENYMKFKAEESANNSDDRIESLLRHSLPTEDPTDCKAGYLYVKVHGKWKNRWVSILNGTLFYYRSWMDATPISSFNLMLCSVRSARGNGTNRENCFEVISHNGQGIIFSAQDVLECNQWVTVIQNVITLQLGQGDLNGNPDDKELYHLWEVPGNDCCADCGCKYPEWAVVNLGILICIECSGVHRSLGVHISKVQSLKLDTSWTPEVIMVMKSIGNMVANTLFEGKLKDFPEDTKPISTTSRELREKYIQDKYLAKRYFKCEESCDPSDILVIEHNSSPRKSRNFLLISDLFRCLVSGTNANWRGPDNATLLHYCVEQNALGCVELLFLNGANLDLKDDFGKTPLHLAAELDAVECGRLLLTHNASKEGIFAEDYVNYRIHPLLIEERHTKSHTPRATTPLVKRAKTHEEGTEEIKYLFEDLVMSTQKKKKRRNSQQAIHKKIEEEE</sequence>
<dbReference type="FunFam" id="1.10.220.150:FF:000009">
    <property type="entry name" value="stromal membrane-associated protein 1 isoform X1"/>
    <property type="match status" value="1"/>
</dbReference>
<feature type="domain" description="Arf-GAP" evidence="9">
    <location>
        <begin position="366"/>
        <end position="491"/>
    </location>
</feature>
<dbReference type="Gene3D" id="2.30.29.30">
    <property type="entry name" value="Pleckstrin-homology domain (PH domain)/Phosphotyrosine-binding domain (PTB)"/>
    <property type="match status" value="1"/>
</dbReference>
<dbReference type="PROSITE" id="PS50115">
    <property type="entry name" value="ARFGAP"/>
    <property type="match status" value="1"/>
</dbReference>
<evidence type="ECO:0000256" key="1">
    <source>
        <dbReference type="ARBA" id="ARBA00022468"/>
    </source>
</evidence>
<dbReference type="SUPFAM" id="SSF103657">
    <property type="entry name" value="BAR/IMD domain-like"/>
    <property type="match status" value="1"/>
</dbReference>
<dbReference type="InterPro" id="IPR001164">
    <property type="entry name" value="ArfGAP_dom"/>
</dbReference>
<dbReference type="Gene3D" id="1.20.1270.60">
    <property type="entry name" value="Arfaptin homology (AH) domain/BAR domain"/>
    <property type="match status" value="1"/>
</dbReference>
<accession>A0A6B2KZJ4</accession>
<dbReference type="PANTHER" id="PTHR23180">
    <property type="entry name" value="CENTAURIN/ARF"/>
    <property type="match status" value="1"/>
</dbReference>
<dbReference type="Gene3D" id="1.10.220.150">
    <property type="entry name" value="Arf GTPase activating protein"/>
    <property type="match status" value="1"/>
</dbReference>
<dbReference type="InterPro" id="IPR001849">
    <property type="entry name" value="PH_domain"/>
</dbReference>
<proteinExistence type="predicted"/>
<dbReference type="SMART" id="SM00233">
    <property type="entry name" value="PH"/>
    <property type="match status" value="1"/>
</dbReference>
<dbReference type="InterPro" id="IPR027267">
    <property type="entry name" value="AH/BAR_dom_sf"/>
</dbReference>
<evidence type="ECO:0000256" key="5">
    <source>
        <dbReference type="PROSITE-ProRule" id="PRU00023"/>
    </source>
</evidence>
<keyword evidence="2" id="KW-0479">Metal-binding</keyword>
<dbReference type="GO" id="GO:0005096">
    <property type="term" value="F:GTPase activator activity"/>
    <property type="evidence" value="ECO:0007669"/>
    <property type="project" value="UniProtKB-KW"/>
</dbReference>
<evidence type="ECO:0000256" key="6">
    <source>
        <dbReference type="PROSITE-ProRule" id="PRU00288"/>
    </source>
</evidence>
<feature type="region of interest" description="Disordered" evidence="7">
    <location>
        <begin position="651"/>
        <end position="671"/>
    </location>
</feature>
<dbReference type="Pfam" id="PF12796">
    <property type="entry name" value="Ank_2"/>
    <property type="match status" value="1"/>
</dbReference>
<dbReference type="InterPro" id="IPR036770">
    <property type="entry name" value="Ankyrin_rpt-contain_sf"/>
</dbReference>
<dbReference type="SUPFAM" id="SSF57863">
    <property type="entry name" value="ArfGap/RecO-like zinc finger"/>
    <property type="match status" value="1"/>
</dbReference>
<dbReference type="Pfam" id="PF00169">
    <property type="entry name" value="PH"/>
    <property type="match status" value="1"/>
</dbReference>
<dbReference type="InterPro" id="IPR002110">
    <property type="entry name" value="Ankyrin_rpt"/>
</dbReference>
<organism evidence="10">
    <name type="scientific">Arcella intermedia</name>
    <dbReference type="NCBI Taxonomy" id="1963864"/>
    <lineage>
        <taxon>Eukaryota</taxon>
        <taxon>Amoebozoa</taxon>
        <taxon>Tubulinea</taxon>
        <taxon>Elardia</taxon>
        <taxon>Arcellinida</taxon>
        <taxon>Sphaerothecina</taxon>
        <taxon>Arcellidae</taxon>
        <taxon>Arcella</taxon>
    </lineage>
</organism>
<dbReference type="PANTHER" id="PTHR23180:SF160">
    <property type="entry name" value="ADP-RIBOSYLATION FACTOR GTPASE-ACTIVATING PROTEIN EFFECTOR PROTEIN 1"/>
    <property type="match status" value="1"/>
</dbReference>
<dbReference type="InterPro" id="IPR045258">
    <property type="entry name" value="ACAP1/2/3-like"/>
</dbReference>
<feature type="region of interest" description="Disordered" evidence="7">
    <location>
        <begin position="1"/>
        <end position="29"/>
    </location>
</feature>
<dbReference type="InterPro" id="IPR038508">
    <property type="entry name" value="ArfGAP_dom_sf"/>
</dbReference>
<feature type="compositionally biased region" description="Gly residues" evidence="7">
    <location>
        <begin position="1"/>
        <end position="12"/>
    </location>
</feature>
<dbReference type="Pfam" id="PF01412">
    <property type="entry name" value="ArfGap"/>
    <property type="match status" value="1"/>
</dbReference>
<keyword evidence="1" id="KW-0343">GTPase activation</keyword>
<dbReference type="PRINTS" id="PR00405">
    <property type="entry name" value="REVINTRACTNG"/>
</dbReference>
<feature type="repeat" description="ANK" evidence="5">
    <location>
        <begin position="564"/>
        <end position="590"/>
    </location>
</feature>
<dbReference type="SMART" id="SM00105">
    <property type="entry name" value="ArfGap"/>
    <property type="match status" value="1"/>
</dbReference>
<evidence type="ECO:0000256" key="7">
    <source>
        <dbReference type="SAM" id="MobiDB-lite"/>
    </source>
</evidence>
<dbReference type="AlphaFoldDB" id="A0A6B2KZJ4"/>
<keyword evidence="5" id="KW-0040">ANK repeat</keyword>
<feature type="domain" description="PH" evidence="8">
    <location>
        <begin position="257"/>
        <end position="352"/>
    </location>
</feature>
<dbReference type="GO" id="GO:0008270">
    <property type="term" value="F:zinc ion binding"/>
    <property type="evidence" value="ECO:0007669"/>
    <property type="project" value="UniProtKB-KW"/>
</dbReference>
<dbReference type="InterPro" id="IPR011993">
    <property type="entry name" value="PH-like_dom_sf"/>
</dbReference>
<feature type="repeat" description="ANK" evidence="5">
    <location>
        <begin position="531"/>
        <end position="563"/>
    </location>
</feature>
<evidence type="ECO:0000256" key="4">
    <source>
        <dbReference type="ARBA" id="ARBA00022833"/>
    </source>
</evidence>
<dbReference type="PROSITE" id="PS50003">
    <property type="entry name" value="PH_DOMAIN"/>
    <property type="match status" value="1"/>
</dbReference>
<dbReference type="SUPFAM" id="SSF48403">
    <property type="entry name" value="Ankyrin repeat"/>
    <property type="match status" value="1"/>
</dbReference>
<evidence type="ECO:0000256" key="2">
    <source>
        <dbReference type="ARBA" id="ARBA00022723"/>
    </source>
</evidence>
<dbReference type="EMBL" id="GIBP01001059">
    <property type="protein sequence ID" value="NDV30028.1"/>
    <property type="molecule type" value="Transcribed_RNA"/>
</dbReference>
<protein>
    <submittedName>
        <fullName evidence="10">Uncharacterized protein</fullName>
    </submittedName>
</protein>
<dbReference type="SUPFAM" id="SSF50729">
    <property type="entry name" value="PH domain-like"/>
    <property type="match status" value="1"/>
</dbReference>
<dbReference type="Gene3D" id="1.25.40.20">
    <property type="entry name" value="Ankyrin repeat-containing domain"/>
    <property type="match status" value="1"/>
</dbReference>
<dbReference type="PROSITE" id="PS50297">
    <property type="entry name" value="ANK_REP_REGION"/>
    <property type="match status" value="2"/>
</dbReference>
<keyword evidence="4" id="KW-0862">Zinc</keyword>
<evidence type="ECO:0000259" key="8">
    <source>
        <dbReference type="PROSITE" id="PS50003"/>
    </source>
</evidence>
<evidence type="ECO:0000259" key="9">
    <source>
        <dbReference type="PROSITE" id="PS50115"/>
    </source>
</evidence>
<dbReference type="CDD" id="cd08204">
    <property type="entry name" value="ArfGap"/>
    <property type="match status" value="1"/>
</dbReference>
<keyword evidence="3 6" id="KW-0863">Zinc-finger</keyword>
<dbReference type="InterPro" id="IPR037278">
    <property type="entry name" value="ARFGAP/RecO"/>
</dbReference>
<dbReference type="PROSITE" id="PS50088">
    <property type="entry name" value="ANK_REPEAT"/>
    <property type="match status" value="2"/>
</dbReference>
<evidence type="ECO:0000256" key="3">
    <source>
        <dbReference type="ARBA" id="ARBA00022771"/>
    </source>
</evidence>
<name>A0A6B2KZJ4_9EUKA</name>
<dbReference type="SMART" id="SM00248">
    <property type="entry name" value="ANK"/>
    <property type="match status" value="2"/>
</dbReference>
<reference evidence="10" key="1">
    <citation type="journal article" date="2020" name="J. Eukaryot. Microbiol.">
        <title>De novo Sequencing, Assembly and Annotation of the Transcriptome for the Free-Living Testate Amoeba Arcella intermedia.</title>
        <authorList>
            <person name="Ribeiro G.M."/>
            <person name="Porfirio-Sousa A.L."/>
            <person name="Maurer-Alcala X.X."/>
            <person name="Katz L.A."/>
            <person name="Lahr D.J.G."/>
        </authorList>
    </citation>
    <scope>NUCLEOTIDE SEQUENCE</scope>
</reference>
<dbReference type="CDD" id="cd07307">
    <property type="entry name" value="BAR"/>
    <property type="match status" value="1"/>
</dbReference>
<evidence type="ECO:0000313" key="10">
    <source>
        <dbReference type="EMBL" id="NDV30028.1"/>
    </source>
</evidence>